<name>A0ACC0M650_RHOML</name>
<organism evidence="1 2">
    <name type="scientific">Rhododendron molle</name>
    <name type="common">Chinese azalea</name>
    <name type="synonym">Azalea mollis</name>
    <dbReference type="NCBI Taxonomy" id="49168"/>
    <lineage>
        <taxon>Eukaryota</taxon>
        <taxon>Viridiplantae</taxon>
        <taxon>Streptophyta</taxon>
        <taxon>Embryophyta</taxon>
        <taxon>Tracheophyta</taxon>
        <taxon>Spermatophyta</taxon>
        <taxon>Magnoliopsida</taxon>
        <taxon>eudicotyledons</taxon>
        <taxon>Gunneridae</taxon>
        <taxon>Pentapetalae</taxon>
        <taxon>asterids</taxon>
        <taxon>Ericales</taxon>
        <taxon>Ericaceae</taxon>
        <taxon>Ericoideae</taxon>
        <taxon>Rhodoreae</taxon>
        <taxon>Rhododendron</taxon>
    </lineage>
</organism>
<dbReference type="Proteomes" id="UP001062846">
    <property type="component" value="Chromosome 10"/>
</dbReference>
<keyword evidence="2" id="KW-1185">Reference proteome</keyword>
<gene>
    <name evidence="1" type="ORF">RHMOL_Rhmol10G0225000</name>
</gene>
<reference evidence="1" key="1">
    <citation type="submission" date="2022-02" db="EMBL/GenBank/DDBJ databases">
        <title>Plant Genome Project.</title>
        <authorList>
            <person name="Zhang R.-G."/>
        </authorList>
    </citation>
    <scope>NUCLEOTIDE SEQUENCE</scope>
    <source>
        <strain evidence="1">AT1</strain>
    </source>
</reference>
<protein>
    <submittedName>
        <fullName evidence="1">Uncharacterized protein</fullName>
    </submittedName>
</protein>
<evidence type="ECO:0000313" key="2">
    <source>
        <dbReference type="Proteomes" id="UP001062846"/>
    </source>
</evidence>
<sequence length="89" mass="9512">MIKITNPLWLRNTSRPVFSLAPPGTVKAVENIRAAMRVPTTMPDAAVFFIHLSPSFANSSCSSVNRALGVLLATLTSSLHLGCTRLSTS</sequence>
<accession>A0ACC0M650</accession>
<evidence type="ECO:0000313" key="1">
    <source>
        <dbReference type="EMBL" id="KAI8536042.1"/>
    </source>
</evidence>
<proteinExistence type="predicted"/>
<dbReference type="EMBL" id="CM046397">
    <property type="protein sequence ID" value="KAI8536042.1"/>
    <property type="molecule type" value="Genomic_DNA"/>
</dbReference>
<comment type="caution">
    <text evidence="1">The sequence shown here is derived from an EMBL/GenBank/DDBJ whole genome shotgun (WGS) entry which is preliminary data.</text>
</comment>